<dbReference type="PROSITE" id="PS00197">
    <property type="entry name" value="2FE2S_FER_1"/>
    <property type="match status" value="1"/>
</dbReference>
<dbReference type="PANTHER" id="PTHR42949">
    <property type="entry name" value="ANAEROBIC GLYCEROL-3-PHOSPHATE DEHYDROGENASE SUBUNIT B"/>
    <property type="match status" value="1"/>
</dbReference>
<reference evidence="3 4" key="1">
    <citation type="submission" date="2016-11" db="EMBL/GenBank/DDBJ databases">
        <authorList>
            <person name="Jaros S."/>
            <person name="Januszkiewicz K."/>
            <person name="Wedrychowicz H."/>
        </authorList>
    </citation>
    <scope>NUCLEOTIDE SEQUENCE [LARGE SCALE GENOMIC DNA]</scope>
    <source>
        <strain evidence="3 4">DSM 17477</strain>
    </source>
</reference>
<dbReference type="InterPro" id="IPR036010">
    <property type="entry name" value="2Fe-2S_ferredoxin-like_sf"/>
</dbReference>
<dbReference type="InterPro" id="IPR042204">
    <property type="entry name" value="2Fe-2S-bd_N"/>
</dbReference>
<dbReference type="Gene3D" id="3.10.20.440">
    <property type="entry name" value="2Fe-2S iron-sulphur cluster binding domain, sarcosine oxidase, alpha subunit, N-terminal domain"/>
    <property type="match status" value="1"/>
</dbReference>
<dbReference type="EMBL" id="FQZL01000019">
    <property type="protein sequence ID" value="SHJ38905.1"/>
    <property type="molecule type" value="Genomic_DNA"/>
</dbReference>
<dbReference type="InterPro" id="IPR023753">
    <property type="entry name" value="FAD/NAD-binding_dom"/>
</dbReference>
<evidence type="ECO:0000256" key="1">
    <source>
        <dbReference type="ARBA" id="ARBA00023002"/>
    </source>
</evidence>
<dbReference type="GO" id="GO:0016491">
    <property type="term" value="F:oxidoreductase activity"/>
    <property type="evidence" value="ECO:0007669"/>
    <property type="project" value="UniProtKB-KW"/>
</dbReference>
<dbReference type="PRINTS" id="PR00469">
    <property type="entry name" value="PNDRDTASEII"/>
</dbReference>
<dbReference type="InterPro" id="IPR006058">
    <property type="entry name" value="2Fe2S_fd_BS"/>
</dbReference>
<dbReference type="Proteomes" id="UP000184052">
    <property type="component" value="Unassembled WGS sequence"/>
</dbReference>
<dbReference type="InterPro" id="IPR051691">
    <property type="entry name" value="Metab_Enz_Cyan_OpOx_G3PDH"/>
</dbReference>
<name>A0A1M6IWQ6_9FIRM</name>
<dbReference type="GO" id="GO:0051537">
    <property type="term" value="F:2 iron, 2 sulfur cluster binding"/>
    <property type="evidence" value="ECO:0007669"/>
    <property type="project" value="InterPro"/>
</dbReference>
<protein>
    <submittedName>
        <fullName evidence="3">Sarcosine oxidase subunit alpha</fullName>
    </submittedName>
</protein>
<dbReference type="RefSeq" id="WP_073049857.1">
    <property type="nucleotide sequence ID" value="NZ_FQZL01000019.1"/>
</dbReference>
<dbReference type="STRING" id="1121476.SAMN02745751_02436"/>
<proteinExistence type="predicted"/>
<dbReference type="CDD" id="cd00207">
    <property type="entry name" value="fer2"/>
    <property type="match status" value="1"/>
</dbReference>
<dbReference type="SUPFAM" id="SSF51905">
    <property type="entry name" value="FAD/NAD(P)-binding domain"/>
    <property type="match status" value="1"/>
</dbReference>
<feature type="domain" description="FAD/NAD(P)-binding" evidence="2">
    <location>
        <begin position="121"/>
        <end position="423"/>
    </location>
</feature>
<organism evidence="3 4">
    <name type="scientific">Dethiosulfatibacter aminovorans DSM 17477</name>
    <dbReference type="NCBI Taxonomy" id="1121476"/>
    <lineage>
        <taxon>Bacteria</taxon>
        <taxon>Bacillati</taxon>
        <taxon>Bacillota</taxon>
        <taxon>Tissierellia</taxon>
        <taxon>Dethiosulfatibacter</taxon>
    </lineage>
</organism>
<dbReference type="AlphaFoldDB" id="A0A1M6IWQ6"/>
<sequence length="481" mass="51749">MSRINQHPIIDFNKGREVKFTYEGKEVIGCEGETIASALHSAGVRVLHETDTKHRTRGLFCAIGNCSSCLMKVNGVPNVRICVEPLREGMTVEKQSDKEKVELDSNIRTPIDSGEKMVQAEVVIIGGGPAGMCAALEASRYGAKVILVERNYDLGGQLTKQTHKFFGSEKQQAGTRGIDIGVEIQERIMSDPNVEIWFNSTAVGFYKDNTIMVERENAVYGLSGESIIIATGAFEKNLVFPNNDLPGIYGAGAVQTLMNIDGIKPGDDVIMIGAGNIGLIVSYQLIQAGVNVVGVVEAGPDVGGYKVHASKIMRAGVPIYTRHTIKGAHGSDKLEGVTIAEVDDKWQMIQGTEKNIKADVMCMAVGLSPIVELFFQAGCELKFIPALGGYVPVNDEHRNTTVDGLLVAGDSGGVEEASSAMLTGHLAGLTAARRLDYVEDYDDRHCDLMDQLNSLRSGPHGVKIVEGIQRLREGMVTAGGK</sequence>
<dbReference type="Pfam" id="PF13510">
    <property type="entry name" value="Fer2_4"/>
    <property type="match status" value="1"/>
</dbReference>
<evidence type="ECO:0000313" key="4">
    <source>
        <dbReference type="Proteomes" id="UP000184052"/>
    </source>
</evidence>
<gene>
    <name evidence="3" type="ORF">SAMN02745751_02436</name>
</gene>
<keyword evidence="1" id="KW-0560">Oxidoreductase</keyword>
<keyword evidence="4" id="KW-1185">Reference proteome</keyword>
<dbReference type="Pfam" id="PF07992">
    <property type="entry name" value="Pyr_redox_2"/>
    <property type="match status" value="1"/>
</dbReference>
<evidence type="ECO:0000313" key="3">
    <source>
        <dbReference type="EMBL" id="SHJ38905.1"/>
    </source>
</evidence>
<dbReference type="InterPro" id="IPR001041">
    <property type="entry name" value="2Fe-2S_ferredoxin-type"/>
</dbReference>
<dbReference type="PANTHER" id="PTHR42949:SF3">
    <property type="entry name" value="ANAEROBIC GLYCEROL-3-PHOSPHATE DEHYDROGENASE SUBUNIT B"/>
    <property type="match status" value="1"/>
</dbReference>
<accession>A0A1M6IWQ6</accession>
<dbReference type="OrthoDB" id="9806179at2"/>
<dbReference type="InterPro" id="IPR036188">
    <property type="entry name" value="FAD/NAD-bd_sf"/>
</dbReference>
<dbReference type="PRINTS" id="PR00368">
    <property type="entry name" value="FADPNR"/>
</dbReference>
<dbReference type="SUPFAM" id="SSF54292">
    <property type="entry name" value="2Fe-2S ferredoxin-like"/>
    <property type="match status" value="1"/>
</dbReference>
<dbReference type="Gene3D" id="3.50.50.60">
    <property type="entry name" value="FAD/NAD(P)-binding domain"/>
    <property type="match status" value="2"/>
</dbReference>
<evidence type="ECO:0000259" key="2">
    <source>
        <dbReference type="Pfam" id="PF07992"/>
    </source>
</evidence>